<sequence>MSGPTPQPGLRNQAGARTFFRVAGAVLAPVGIATCLYGFVSFVRYDGDGDPLGQMGLFLGGFLVFAIGGMFLNLGFAGVAARYGAGETMPVAKDSASYLSDGRGIMGAGRTVDDGSHAREATAAGPYCRSCGVRNDAEARFCDNCGGSLA</sequence>
<reference evidence="3 4" key="1">
    <citation type="submission" date="2020-08" db="EMBL/GenBank/DDBJ databases">
        <title>novel species in genus Nocardioides.</title>
        <authorList>
            <person name="Zhang G."/>
        </authorList>
    </citation>
    <scope>NUCLEOTIDE SEQUENCE [LARGE SCALE GENOMIC DNA]</scope>
    <source>
        <strain evidence="3 4">SC8A-24</strain>
    </source>
</reference>
<keyword evidence="1" id="KW-0812">Transmembrane</keyword>
<dbReference type="RefSeq" id="WP_186346571.1">
    <property type="nucleotide sequence ID" value="NZ_BMMR01000001.1"/>
</dbReference>
<feature type="transmembrane region" description="Helical" evidence="1">
    <location>
        <begin position="55"/>
        <end position="79"/>
    </location>
</feature>
<dbReference type="Pfam" id="PF24463">
    <property type="entry name" value="DUF7577"/>
    <property type="match status" value="1"/>
</dbReference>
<dbReference type="EMBL" id="JACMYC010000007">
    <property type="protein sequence ID" value="MBC2961364.1"/>
    <property type="molecule type" value="Genomic_DNA"/>
</dbReference>
<keyword evidence="1" id="KW-1133">Transmembrane helix</keyword>
<comment type="caution">
    <text evidence="3">The sequence shown here is derived from an EMBL/GenBank/DDBJ whole genome shotgun (WGS) entry which is preliminary data.</text>
</comment>
<feature type="domain" description="DUF7577" evidence="2">
    <location>
        <begin position="126"/>
        <end position="149"/>
    </location>
</feature>
<proteinExistence type="predicted"/>
<evidence type="ECO:0000313" key="3">
    <source>
        <dbReference type="EMBL" id="MBC2961364.1"/>
    </source>
</evidence>
<dbReference type="Proteomes" id="UP000604001">
    <property type="component" value="Unassembled WGS sequence"/>
</dbReference>
<protein>
    <submittedName>
        <fullName evidence="3">Zinc ribbon domain-containing protein</fullName>
    </submittedName>
</protein>
<feature type="transmembrane region" description="Helical" evidence="1">
    <location>
        <begin position="20"/>
        <end position="43"/>
    </location>
</feature>
<evidence type="ECO:0000256" key="1">
    <source>
        <dbReference type="SAM" id="Phobius"/>
    </source>
</evidence>
<evidence type="ECO:0000313" key="4">
    <source>
        <dbReference type="Proteomes" id="UP000604001"/>
    </source>
</evidence>
<dbReference type="InterPro" id="IPR055999">
    <property type="entry name" value="DUF7577"/>
</dbReference>
<evidence type="ECO:0000259" key="2">
    <source>
        <dbReference type="Pfam" id="PF24463"/>
    </source>
</evidence>
<name>A0ABR6UA90_9ACTN</name>
<keyword evidence="1" id="KW-0472">Membrane</keyword>
<gene>
    <name evidence="3" type="ORF">H7344_13760</name>
</gene>
<keyword evidence="4" id="KW-1185">Reference proteome</keyword>
<accession>A0ABR6UA90</accession>
<organism evidence="3 4">
    <name type="scientific">Nocardioides deserti</name>
    <dbReference type="NCBI Taxonomy" id="1588644"/>
    <lineage>
        <taxon>Bacteria</taxon>
        <taxon>Bacillati</taxon>
        <taxon>Actinomycetota</taxon>
        <taxon>Actinomycetes</taxon>
        <taxon>Propionibacteriales</taxon>
        <taxon>Nocardioidaceae</taxon>
        <taxon>Nocardioides</taxon>
    </lineage>
</organism>